<dbReference type="CDD" id="cd06170">
    <property type="entry name" value="LuxR_C_like"/>
    <property type="match status" value="1"/>
</dbReference>
<organism evidence="4 5">
    <name type="scientific">Mycolicibacter heraklionensis</name>
    <dbReference type="NCBI Taxonomy" id="512402"/>
    <lineage>
        <taxon>Bacteria</taxon>
        <taxon>Bacillati</taxon>
        <taxon>Actinomycetota</taxon>
        <taxon>Actinomycetes</taxon>
        <taxon>Mycobacteriales</taxon>
        <taxon>Mycobacteriaceae</taxon>
        <taxon>Mycolicibacter</taxon>
    </lineage>
</organism>
<dbReference type="Gene3D" id="1.10.10.10">
    <property type="entry name" value="Winged helix-like DNA-binding domain superfamily/Winged helix DNA-binding domain"/>
    <property type="match status" value="1"/>
</dbReference>
<dbReference type="PROSITE" id="PS00622">
    <property type="entry name" value="HTH_LUXR_1"/>
    <property type="match status" value="1"/>
</dbReference>
<evidence type="ECO:0000256" key="2">
    <source>
        <dbReference type="ARBA" id="ARBA00022840"/>
    </source>
</evidence>
<dbReference type="InterPro" id="IPR000792">
    <property type="entry name" value="Tscrpt_reg_LuxR_C"/>
</dbReference>
<dbReference type="SUPFAM" id="SSF48452">
    <property type="entry name" value="TPR-like"/>
    <property type="match status" value="4"/>
</dbReference>
<dbReference type="PRINTS" id="PR00038">
    <property type="entry name" value="HTHLUXR"/>
</dbReference>
<dbReference type="Pfam" id="PF13191">
    <property type="entry name" value="AAA_16"/>
    <property type="match status" value="1"/>
</dbReference>
<evidence type="ECO:0000313" key="4">
    <source>
        <dbReference type="EMBL" id="QZA10297.1"/>
    </source>
</evidence>
<keyword evidence="2" id="KW-0067">ATP-binding</keyword>
<dbReference type="GO" id="GO:0003677">
    <property type="term" value="F:DNA binding"/>
    <property type="evidence" value="ECO:0007669"/>
    <property type="project" value="InterPro"/>
</dbReference>
<evidence type="ECO:0000256" key="1">
    <source>
        <dbReference type="ARBA" id="ARBA00022741"/>
    </source>
</evidence>
<dbReference type="Proteomes" id="UP000825008">
    <property type="component" value="Chromosome"/>
</dbReference>
<reference evidence="4" key="1">
    <citation type="submission" date="2021-08" db="EMBL/GenBank/DDBJ databases">
        <title>Whole genome sequencing of non-tuberculosis mycobacteria type-strains.</title>
        <authorList>
            <person name="Igarashi Y."/>
            <person name="Osugi A."/>
            <person name="Mitarai S."/>
        </authorList>
    </citation>
    <scope>NUCLEOTIDE SEQUENCE</scope>
    <source>
        <strain evidence="4">JCM 30995</strain>
    </source>
</reference>
<dbReference type="InterPro" id="IPR027417">
    <property type="entry name" value="P-loop_NTPase"/>
</dbReference>
<dbReference type="GO" id="GO:0006355">
    <property type="term" value="P:regulation of DNA-templated transcription"/>
    <property type="evidence" value="ECO:0007669"/>
    <property type="project" value="InterPro"/>
</dbReference>
<dbReference type="InterPro" id="IPR011990">
    <property type="entry name" value="TPR-like_helical_dom_sf"/>
</dbReference>
<dbReference type="SMART" id="SM00421">
    <property type="entry name" value="HTH_LUXR"/>
    <property type="match status" value="1"/>
</dbReference>
<dbReference type="Gene3D" id="1.25.40.10">
    <property type="entry name" value="Tetratricopeptide repeat domain"/>
    <property type="match status" value="2"/>
</dbReference>
<gene>
    <name evidence="4" type="ORF">K3U94_21730</name>
</gene>
<dbReference type="AlphaFoldDB" id="A0A9X7ZJ83"/>
<dbReference type="InterPro" id="IPR036388">
    <property type="entry name" value="WH-like_DNA-bd_sf"/>
</dbReference>
<dbReference type="GO" id="GO:0005524">
    <property type="term" value="F:ATP binding"/>
    <property type="evidence" value="ECO:0007669"/>
    <property type="project" value="UniProtKB-KW"/>
</dbReference>
<dbReference type="InterPro" id="IPR016032">
    <property type="entry name" value="Sig_transdc_resp-reg_C-effctor"/>
</dbReference>
<dbReference type="Pfam" id="PF00196">
    <property type="entry name" value="GerE"/>
    <property type="match status" value="1"/>
</dbReference>
<dbReference type="GO" id="GO:0004016">
    <property type="term" value="F:adenylate cyclase activity"/>
    <property type="evidence" value="ECO:0007669"/>
    <property type="project" value="TreeGrafter"/>
</dbReference>
<dbReference type="Gene3D" id="3.40.50.300">
    <property type="entry name" value="P-loop containing nucleotide triphosphate hydrolases"/>
    <property type="match status" value="1"/>
</dbReference>
<sequence length="922" mass="100139">MAKRIVSRRAEDHALVEFLDTALRRPCALIIEGDPGIGKTTLWLDAAARARERGFRVLTTRAAAAESVLAYTALSDLLNDVDDAIWADLPAPQQQGLDAALLRNRRGARKADTRAVAAAFVAVIGRLVEQGPVLIAIDDLQWLDTSSANVVASAARRLPEGAALVCTTRTSDVTSRLQLPRPNDVYRIRMHPLTVGELQQVIAHRLGVRADRPTLLRIHAIAGGNPFFALELAREIGTKRTGALALPSSLSDLVNARVGRLGTDVEDALLAIASLPDPTVQVVAQAVHTTPGRLVESLADAETQAVVAIEGNRIQFTHPILAHGVYSGATSRRRREMHSRLAELVAEPELRARHLALADPTGEPQTLDALDDAAEIAHTRGAPAAAAELLELAIGLGGDIPERRIRSAHYYFLAGDRQSARQLLEANLERLSPGNLRAEALSQLAIIRLYDDGFVEATDLLQRALDEVGDRIDLRVQVSVTLSYALFNAGRLHEAVLAAEDAVAHAEQLGEPHALSQALSMRTLMHFLRGDGFDDATMARALALVGGQPHALMPLRPRVQNSLLLAFTGQLELARAQLLSIRRQAIENGEDDELIFVAFHSFLVDFWLGNIAEAAQLAEQTTEIALQLGSELSHIAALTARAWLDVYAGRESEARQGVADALASSHSSGTYRVLQWTITALGFLEVSLGKYEAALDTLKPLLAVFAESPHSTEIVGALFLPDAAEALIRLGRLDDAEPLIDALERNGHRLDRAWMLAVGLRCRAMLLAARGDRGAAIAAVELAMTEHHRLPMPFEMARTQLLLGQLQRRLRQRDTSTATLQEAQQTFERLGANLWNDRAKAELARGRPGGRRTTAGLSDSEERVAELAVAGMTNREIAAAMFISPKTVEVNLSRIYHKLAIRSRAELYQALTCTDADPVPKE</sequence>
<feature type="domain" description="HTH luxR-type" evidence="3">
    <location>
        <begin position="850"/>
        <end position="915"/>
    </location>
</feature>
<dbReference type="SUPFAM" id="SSF52540">
    <property type="entry name" value="P-loop containing nucleoside triphosphate hydrolases"/>
    <property type="match status" value="1"/>
</dbReference>
<evidence type="ECO:0000313" key="5">
    <source>
        <dbReference type="Proteomes" id="UP000825008"/>
    </source>
</evidence>
<dbReference type="GO" id="GO:0005737">
    <property type="term" value="C:cytoplasm"/>
    <property type="evidence" value="ECO:0007669"/>
    <property type="project" value="TreeGrafter"/>
</dbReference>
<dbReference type="EMBL" id="CP080997">
    <property type="protein sequence ID" value="QZA10297.1"/>
    <property type="molecule type" value="Genomic_DNA"/>
</dbReference>
<dbReference type="InterPro" id="IPR041664">
    <property type="entry name" value="AAA_16"/>
</dbReference>
<protein>
    <submittedName>
        <fullName evidence="4">AAA family ATPase</fullName>
    </submittedName>
</protein>
<evidence type="ECO:0000259" key="3">
    <source>
        <dbReference type="PROSITE" id="PS50043"/>
    </source>
</evidence>
<name>A0A9X7ZJ83_9MYCO</name>
<dbReference type="SUPFAM" id="SSF46894">
    <property type="entry name" value="C-terminal effector domain of the bipartite response regulators"/>
    <property type="match status" value="1"/>
</dbReference>
<dbReference type="PROSITE" id="PS50043">
    <property type="entry name" value="HTH_LUXR_2"/>
    <property type="match status" value="1"/>
</dbReference>
<dbReference type="PANTHER" id="PTHR16305">
    <property type="entry name" value="TESTICULAR SOLUBLE ADENYLYL CYCLASE"/>
    <property type="match status" value="1"/>
</dbReference>
<keyword evidence="1" id="KW-0547">Nucleotide-binding</keyword>
<accession>A0A9X7ZJ83</accession>
<dbReference type="KEGG" id="mher:K3U94_21730"/>
<dbReference type="PANTHER" id="PTHR16305:SF35">
    <property type="entry name" value="TRANSCRIPTIONAL ACTIVATOR DOMAIN"/>
    <property type="match status" value="1"/>
</dbReference>
<proteinExistence type="predicted"/>